<gene>
    <name evidence="2" type="ORF">EVAR_38663_1</name>
</gene>
<dbReference type="Proteomes" id="UP000299102">
    <property type="component" value="Unassembled WGS sequence"/>
</dbReference>
<keyword evidence="3" id="KW-1185">Reference proteome</keyword>
<accession>A0A4C1XXV3</accession>
<sequence length="207" mass="21938">MIQNDLAITIKPQVTSGSDTVYLRSVIRASAAAAPPGGALGGGHTRGRRRGVAYAELEEDGRSGGDQRPRPDPLAQRGHLNTGALTWDMGYSNTLSKTHTLIEPIKCSYTLISALCAEIRVHFACAYPREGAGQPAPLEFASLGSAPAPRPAPLITVLRINYKADNQFFVASSFRFANRKNCLEHTRADGAGGAAHAPPSDLDDGTD</sequence>
<evidence type="ECO:0000256" key="1">
    <source>
        <dbReference type="SAM" id="MobiDB-lite"/>
    </source>
</evidence>
<feature type="region of interest" description="Disordered" evidence="1">
    <location>
        <begin position="57"/>
        <end position="78"/>
    </location>
</feature>
<dbReference type="AlphaFoldDB" id="A0A4C1XXV3"/>
<feature type="compositionally biased region" description="Basic and acidic residues" evidence="1">
    <location>
        <begin position="60"/>
        <end position="71"/>
    </location>
</feature>
<comment type="caution">
    <text evidence="2">The sequence shown here is derived from an EMBL/GenBank/DDBJ whole genome shotgun (WGS) entry which is preliminary data.</text>
</comment>
<dbReference type="EMBL" id="BGZK01001010">
    <property type="protein sequence ID" value="GBP68426.1"/>
    <property type="molecule type" value="Genomic_DNA"/>
</dbReference>
<name>A0A4C1XXV3_EUMVA</name>
<evidence type="ECO:0000313" key="2">
    <source>
        <dbReference type="EMBL" id="GBP68426.1"/>
    </source>
</evidence>
<organism evidence="2 3">
    <name type="scientific">Eumeta variegata</name>
    <name type="common">Bagworm moth</name>
    <name type="synonym">Eumeta japonica</name>
    <dbReference type="NCBI Taxonomy" id="151549"/>
    <lineage>
        <taxon>Eukaryota</taxon>
        <taxon>Metazoa</taxon>
        <taxon>Ecdysozoa</taxon>
        <taxon>Arthropoda</taxon>
        <taxon>Hexapoda</taxon>
        <taxon>Insecta</taxon>
        <taxon>Pterygota</taxon>
        <taxon>Neoptera</taxon>
        <taxon>Endopterygota</taxon>
        <taxon>Lepidoptera</taxon>
        <taxon>Glossata</taxon>
        <taxon>Ditrysia</taxon>
        <taxon>Tineoidea</taxon>
        <taxon>Psychidae</taxon>
        <taxon>Oiketicinae</taxon>
        <taxon>Eumeta</taxon>
    </lineage>
</organism>
<proteinExistence type="predicted"/>
<protein>
    <submittedName>
        <fullName evidence="2">Uncharacterized protein</fullName>
    </submittedName>
</protein>
<evidence type="ECO:0000313" key="3">
    <source>
        <dbReference type="Proteomes" id="UP000299102"/>
    </source>
</evidence>
<reference evidence="2 3" key="1">
    <citation type="journal article" date="2019" name="Commun. Biol.">
        <title>The bagworm genome reveals a unique fibroin gene that provides high tensile strength.</title>
        <authorList>
            <person name="Kono N."/>
            <person name="Nakamura H."/>
            <person name="Ohtoshi R."/>
            <person name="Tomita M."/>
            <person name="Numata K."/>
            <person name="Arakawa K."/>
        </authorList>
    </citation>
    <scope>NUCLEOTIDE SEQUENCE [LARGE SCALE GENOMIC DNA]</scope>
</reference>